<gene>
    <name evidence="1" type="ORF">GC722_12110</name>
</gene>
<proteinExistence type="predicted"/>
<dbReference type="EMBL" id="WPCU01000007">
    <property type="protein sequence ID" value="MVA76761.1"/>
    <property type="molecule type" value="Genomic_DNA"/>
</dbReference>
<dbReference type="AlphaFoldDB" id="A0A6A9UVM8"/>
<name>A0A6A9UVM8_9ACTN</name>
<evidence type="ECO:0000313" key="1">
    <source>
        <dbReference type="EMBL" id="MVA76761.1"/>
    </source>
</evidence>
<organism evidence="1 2">
    <name type="scientific">Auraticoccus cholistanensis</name>
    <dbReference type="NCBI Taxonomy" id="2656650"/>
    <lineage>
        <taxon>Bacteria</taxon>
        <taxon>Bacillati</taxon>
        <taxon>Actinomycetota</taxon>
        <taxon>Actinomycetes</taxon>
        <taxon>Propionibacteriales</taxon>
        <taxon>Propionibacteriaceae</taxon>
        <taxon>Auraticoccus</taxon>
    </lineage>
</organism>
<comment type="caution">
    <text evidence="1">The sequence shown here is derived from an EMBL/GenBank/DDBJ whole genome shotgun (WGS) entry which is preliminary data.</text>
</comment>
<dbReference type="InterPro" id="IPR019734">
    <property type="entry name" value="TPR_rpt"/>
</dbReference>
<dbReference type="Gene3D" id="1.25.40.10">
    <property type="entry name" value="Tetratricopeptide repeat domain"/>
    <property type="match status" value="1"/>
</dbReference>
<dbReference type="SUPFAM" id="SSF48452">
    <property type="entry name" value="TPR-like"/>
    <property type="match status" value="1"/>
</dbReference>
<accession>A0A6A9UVM8</accession>
<protein>
    <submittedName>
        <fullName evidence="1">Tetratricopeptide repeat protein</fullName>
    </submittedName>
</protein>
<dbReference type="Pfam" id="PF13432">
    <property type="entry name" value="TPR_16"/>
    <property type="match status" value="1"/>
</dbReference>
<reference evidence="1 2" key="1">
    <citation type="submission" date="2019-12" db="EMBL/GenBank/DDBJ databases">
        <title>Auraticoccus cholistani sp. nov., an actinomycete isolated from soil of Cholistan desert.</title>
        <authorList>
            <person name="Cheema M.T."/>
        </authorList>
    </citation>
    <scope>NUCLEOTIDE SEQUENCE [LARGE SCALE GENOMIC DNA]</scope>
    <source>
        <strain evidence="1 2">F435</strain>
    </source>
</reference>
<evidence type="ECO:0000313" key="2">
    <source>
        <dbReference type="Proteomes" id="UP000435304"/>
    </source>
</evidence>
<dbReference type="InterPro" id="IPR011990">
    <property type="entry name" value="TPR-like_helical_dom_sf"/>
</dbReference>
<sequence length="138" mass="15531">MDERIEALSAQGTEALDRDDWQEARRLWLQALALVPEPRVESPVAGWLWASVGDAEHSGGLWEEAATHLRQALATPGGVDNPYTWLRLGQCEYELGRRTDAVDSLLRAYLLHGEEIFDGEPVRYRELLVQHELVGAAR</sequence>
<dbReference type="RefSeq" id="WP_156610417.1">
    <property type="nucleotide sequence ID" value="NZ_WPCU01000007.1"/>
</dbReference>
<dbReference type="Proteomes" id="UP000435304">
    <property type="component" value="Unassembled WGS sequence"/>
</dbReference>
<dbReference type="SMART" id="SM00028">
    <property type="entry name" value="TPR"/>
    <property type="match status" value="3"/>
</dbReference>
<keyword evidence="2" id="KW-1185">Reference proteome</keyword>